<dbReference type="STRING" id="872970.SAMN04488134_101625"/>
<dbReference type="NCBIfam" id="TIGR00099">
    <property type="entry name" value="Cof-subfamily"/>
    <property type="match status" value="1"/>
</dbReference>
<dbReference type="InterPro" id="IPR006379">
    <property type="entry name" value="HAD-SF_hydro_IIB"/>
</dbReference>
<dbReference type="NCBIfam" id="TIGR01484">
    <property type="entry name" value="HAD-SF-IIB"/>
    <property type="match status" value="1"/>
</dbReference>
<dbReference type="GO" id="GO:0005829">
    <property type="term" value="C:cytosol"/>
    <property type="evidence" value="ECO:0007669"/>
    <property type="project" value="TreeGrafter"/>
</dbReference>
<sequence length="284" mass="31548">MIKLIATDLDGTLLSQVGEVSERNVQAIRQAQAAGIEVVVATGRSYKSAFEPINKAGLSCPIICLNGANIYNIAGEQLRHITMTKKIALEIFEVVNRENAYFELYTNKGVYSQDRENFLDVIINIMLSAHPEITRAEIEKRAEQRFQEESFVFTNDFRAVINDPEIEVFKALAFSLEADGLVRIKQPFLNRQDLTVTSSGFDNVEFNHPEAQKGIALEQFASQYKISLQEIMAIGDNYNDVSMLDVVGRSVAMGNAEAGVKKRCKYVTASNIEDGVAQAIEAIL</sequence>
<dbReference type="CDD" id="cd07516">
    <property type="entry name" value="HAD_Pase"/>
    <property type="match status" value="1"/>
</dbReference>
<dbReference type="SUPFAM" id="SSF56784">
    <property type="entry name" value="HAD-like"/>
    <property type="match status" value="1"/>
</dbReference>
<dbReference type="Proteomes" id="UP000199300">
    <property type="component" value="Unassembled WGS sequence"/>
</dbReference>
<dbReference type="SFLD" id="SFLDG01140">
    <property type="entry name" value="C2.B:_Phosphomannomutase_and_P"/>
    <property type="match status" value="1"/>
</dbReference>
<dbReference type="SFLD" id="SFLDG01144">
    <property type="entry name" value="C2.B.4:_PGP_Like"/>
    <property type="match status" value="1"/>
</dbReference>
<keyword evidence="2" id="KW-1185">Reference proteome</keyword>
<dbReference type="PROSITE" id="PS01229">
    <property type="entry name" value="COF_2"/>
    <property type="match status" value="1"/>
</dbReference>
<dbReference type="PANTHER" id="PTHR10000:SF55">
    <property type="entry name" value="5-AMINO-6-(5-PHOSPHO-D-RIBITYLAMINO)URACIL PHOSPHATASE YCSE"/>
    <property type="match status" value="1"/>
</dbReference>
<dbReference type="Gene3D" id="3.30.1240.10">
    <property type="match status" value="1"/>
</dbReference>
<reference evidence="1 2" key="1">
    <citation type="submission" date="2016-10" db="EMBL/GenBank/DDBJ databases">
        <authorList>
            <person name="de Groot N.N."/>
        </authorList>
    </citation>
    <scope>NUCLEOTIDE SEQUENCE [LARGE SCALE GENOMIC DNA]</scope>
    <source>
        <strain evidence="1 2">CGMCC 1.10434</strain>
    </source>
</reference>
<dbReference type="GO" id="GO:0000287">
    <property type="term" value="F:magnesium ion binding"/>
    <property type="evidence" value="ECO:0007669"/>
    <property type="project" value="TreeGrafter"/>
</dbReference>
<evidence type="ECO:0008006" key="3">
    <source>
        <dbReference type="Google" id="ProtNLM"/>
    </source>
</evidence>
<dbReference type="Pfam" id="PF08282">
    <property type="entry name" value="Hydrolase_3"/>
    <property type="match status" value="1"/>
</dbReference>
<dbReference type="PANTHER" id="PTHR10000">
    <property type="entry name" value="PHOSPHOSERINE PHOSPHATASE"/>
    <property type="match status" value="1"/>
</dbReference>
<accession>A0A1H8IIC7</accession>
<dbReference type="AlphaFoldDB" id="A0A1H8IIC7"/>
<name>A0A1H8IIC7_9BACI</name>
<gene>
    <name evidence="1" type="ORF">SAMN04488134_101625</name>
</gene>
<organism evidence="1 2">
    <name type="scientific">Amphibacillus marinus</name>
    <dbReference type="NCBI Taxonomy" id="872970"/>
    <lineage>
        <taxon>Bacteria</taxon>
        <taxon>Bacillati</taxon>
        <taxon>Bacillota</taxon>
        <taxon>Bacilli</taxon>
        <taxon>Bacillales</taxon>
        <taxon>Bacillaceae</taxon>
        <taxon>Amphibacillus</taxon>
    </lineage>
</organism>
<evidence type="ECO:0000313" key="2">
    <source>
        <dbReference type="Proteomes" id="UP000199300"/>
    </source>
</evidence>
<dbReference type="OrthoDB" id="9806027at2"/>
<dbReference type="EMBL" id="FODJ01000001">
    <property type="protein sequence ID" value="SEN68131.1"/>
    <property type="molecule type" value="Genomic_DNA"/>
</dbReference>
<dbReference type="GO" id="GO:0016791">
    <property type="term" value="F:phosphatase activity"/>
    <property type="evidence" value="ECO:0007669"/>
    <property type="project" value="UniProtKB-ARBA"/>
</dbReference>
<dbReference type="InterPro" id="IPR036412">
    <property type="entry name" value="HAD-like_sf"/>
</dbReference>
<dbReference type="RefSeq" id="WP_091494701.1">
    <property type="nucleotide sequence ID" value="NZ_FODJ01000001.1"/>
</dbReference>
<dbReference type="InterPro" id="IPR023214">
    <property type="entry name" value="HAD_sf"/>
</dbReference>
<evidence type="ECO:0000313" key="1">
    <source>
        <dbReference type="EMBL" id="SEN68131.1"/>
    </source>
</evidence>
<dbReference type="PROSITE" id="PS01228">
    <property type="entry name" value="COF_1"/>
    <property type="match status" value="1"/>
</dbReference>
<dbReference type="InterPro" id="IPR000150">
    <property type="entry name" value="Cof"/>
</dbReference>
<dbReference type="Gene3D" id="3.40.50.1000">
    <property type="entry name" value="HAD superfamily/HAD-like"/>
    <property type="match status" value="1"/>
</dbReference>
<dbReference type="SFLD" id="SFLDS00003">
    <property type="entry name" value="Haloacid_Dehalogenase"/>
    <property type="match status" value="1"/>
</dbReference>
<proteinExistence type="predicted"/>
<protein>
    <recommendedName>
        <fullName evidence="3">Cof subfamily of IIB subfamily of haloacid dehalogenase superfamily/HAD-superfamily hydrolase, subfamily IIB</fullName>
    </recommendedName>
</protein>